<protein>
    <submittedName>
        <fullName evidence="1">Uncharacterized protein</fullName>
    </submittedName>
</protein>
<gene>
    <name evidence="1" type="ORF">CGI_10019697</name>
</gene>
<dbReference type="AlphaFoldDB" id="K1R9W2"/>
<organism evidence="1">
    <name type="scientific">Magallana gigas</name>
    <name type="common">Pacific oyster</name>
    <name type="synonym">Crassostrea gigas</name>
    <dbReference type="NCBI Taxonomy" id="29159"/>
    <lineage>
        <taxon>Eukaryota</taxon>
        <taxon>Metazoa</taxon>
        <taxon>Spiralia</taxon>
        <taxon>Lophotrochozoa</taxon>
        <taxon>Mollusca</taxon>
        <taxon>Bivalvia</taxon>
        <taxon>Autobranchia</taxon>
        <taxon>Pteriomorphia</taxon>
        <taxon>Ostreida</taxon>
        <taxon>Ostreoidea</taxon>
        <taxon>Ostreidae</taxon>
        <taxon>Magallana</taxon>
    </lineage>
</organism>
<dbReference type="EMBL" id="JH816101">
    <property type="protein sequence ID" value="EKC30806.1"/>
    <property type="molecule type" value="Genomic_DNA"/>
</dbReference>
<name>K1R9W2_MAGGI</name>
<evidence type="ECO:0000313" key="1">
    <source>
        <dbReference type="EMBL" id="EKC30806.1"/>
    </source>
</evidence>
<proteinExistence type="predicted"/>
<reference evidence="1" key="1">
    <citation type="journal article" date="2012" name="Nature">
        <title>The oyster genome reveals stress adaptation and complexity of shell formation.</title>
        <authorList>
            <person name="Zhang G."/>
            <person name="Fang X."/>
            <person name="Guo X."/>
            <person name="Li L."/>
            <person name="Luo R."/>
            <person name="Xu F."/>
            <person name="Yang P."/>
            <person name="Zhang L."/>
            <person name="Wang X."/>
            <person name="Qi H."/>
            <person name="Xiong Z."/>
            <person name="Que H."/>
            <person name="Xie Y."/>
            <person name="Holland P.W."/>
            <person name="Paps J."/>
            <person name="Zhu Y."/>
            <person name="Wu F."/>
            <person name="Chen Y."/>
            <person name="Wang J."/>
            <person name="Peng C."/>
            <person name="Meng J."/>
            <person name="Yang L."/>
            <person name="Liu J."/>
            <person name="Wen B."/>
            <person name="Zhang N."/>
            <person name="Huang Z."/>
            <person name="Zhu Q."/>
            <person name="Feng Y."/>
            <person name="Mount A."/>
            <person name="Hedgecock D."/>
            <person name="Xu Z."/>
            <person name="Liu Y."/>
            <person name="Domazet-Loso T."/>
            <person name="Du Y."/>
            <person name="Sun X."/>
            <person name="Zhang S."/>
            <person name="Liu B."/>
            <person name="Cheng P."/>
            <person name="Jiang X."/>
            <person name="Li J."/>
            <person name="Fan D."/>
            <person name="Wang W."/>
            <person name="Fu W."/>
            <person name="Wang T."/>
            <person name="Wang B."/>
            <person name="Zhang J."/>
            <person name="Peng Z."/>
            <person name="Li Y."/>
            <person name="Li N."/>
            <person name="Wang J."/>
            <person name="Chen M."/>
            <person name="He Y."/>
            <person name="Tan F."/>
            <person name="Song X."/>
            <person name="Zheng Q."/>
            <person name="Huang R."/>
            <person name="Yang H."/>
            <person name="Du X."/>
            <person name="Chen L."/>
            <person name="Yang M."/>
            <person name="Gaffney P.M."/>
            <person name="Wang S."/>
            <person name="Luo L."/>
            <person name="She Z."/>
            <person name="Ming Y."/>
            <person name="Huang W."/>
            <person name="Zhang S."/>
            <person name="Huang B."/>
            <person name="Zhang Y."/>
            <person name="Qu T."/>
            <person name="Ni P."/>
            <person name="Miao G."/>
            <person name="Wang J."/>
            <person name="Wang Q."/>
            <person name="Steinberg C.E."/>
            <person name="Wang H."/>
            <person name="Li N."/>
            <person name="Qian L."/>
            <person name="Zhang G."/>
            <person name="Li Y."/>
            <person name="Yang H."/>
            <person name="Liu X."/>
            <person name="Wang J."/>
            <person name="Yin Y."/>
            <person name="Wang J."/>
        </authorList>
    </citation>
    <scope>NUCLEOTIDE SEQUENCE [LARGE SCALE GENOMIC DNA]</scope>
    <source>
        <strain evidence="1">05x7-T-G4-1.051#20</strain>
    </source>
</reference>
<dbReference type="HOGENOM" id="CLU_1940111_0_0_1"/>
<dbReference type="InParanoid" id="K1R9W2"/>
<accession>K1R9W2</accession>
<sequence length="130" mass="14740">MESMFLYRDCNDNFNFHPKYSIDNNLLTFVYIMTILPPVMCSTHSFVNGINQYVVMTVVMYLASSQLGQTAYSQIPYQGGAMFQGLQIDPDQAGGDEQLQANLQAAYASQSSQTLENVRMKMLKCRILDR</sequence>